<evidence type="ECO:0000256" key="2">
    <source>
        <dbReference type="ARBA" id="ARBA00022448"/>
    </source>
</evidence>
<dbReference type="STRING" id="1121942.SAMN02745148_01452"/>
<accession>A0A1M4XGQ2</accession>
<reference evidence="9 10" key="1">
    <citation type="submission" date="2016-11" db="EMBL/GenBank/DDBJ databases">
        <authorList>
            <person name="Jaros S."/>
            <person name="Januszkiewicz K."/>
            <person name="Wedrychowicz H."/>
        </authorList>
    </citation>
    <scope>NUCLEOTIDE SEQUENCE [LARGE SCALE GENOMIC DNA]</scope>
    <source>
        <strain evidence="9 10">DSM 19980</strain>
    </source>
</reference>
<feature type="transmembrane region" description="Helical" evidence="8">
    <location>
        <begin position="461"/>
        <end position="479"/>
    </location>
</feature>
<feature type="transmembrane region" description="Helical" evidence="8">
    <location>
        <begin position="519"/>
        <end position="541"/>
    </location>
</feature>
<keyword evidence="6 8" id="KW-1133">Transmembrane helix</keyword>
<dbReference type="RefSeq" id="WP_072821232.1">
    <property type="nucleotide sequence ID" value="NZ_FQUJ01000005.1"/>
</dbReference>
<dbReference type="SUPFAM" id="SSF82693">
    <property type="entry name" value="Multidrug efflux transporter AcrB pore domain, PN1, PN2, PC1 and PC2 subdomains"/>
    <property type="match status" value="4"/>
</dbReference>
<evidence type="ECO:0000256" key="4">
    <source>
        <dbReference type="ARBA" id="ARBA00022519"/>
    </source>
</evidence>
<dbReference type="PANTHER" id="PTHR32063">
    <property type="match status" value="1"/>
</dbReference>
<keyword evidence="10" id="KW-1185">Reference proteome</keyword>
<keyword evidence="5 8" id="KW-0812">Transmembrane</keyword>
<evidence type="ECO:0000256" key="7">
    <source>
        <dbReference type="ARBA" id="ARBA00023136"/>
    </source>
</evidence>
<feature type="transmembrane region" description="Helical" evidence="8">
    <location>
        <begin position="332"/>
        <end position="351"/>
    </location>
</feature>
<evidence type="ECO:0000256" key="6">
    <source>
        <dbReference type="ARBA" id="ARBA00022989"/>
    </source>
</evidence>
<dbReference type="Gene3D" id="3.30.2090.10">
    <property type="entry name" value="Multidrug efflux transporter AcrB TolC docking domain, DN and DC subdomains"/>
    <property type="match status" value="2"/>
</dbReference>
<organism evidence="9 10">
    <name type="scientific">Modicisalibacter ilicicola DSM 19980</name>
    <dbReference type="NCBI Taxonomy" id="1121942"/>
    <lineage>
        <taxon>Bacteria</taxon>
        <taxon>Pseudomonadati</taxon>
        <taxon>Pseudomonadota</taxon>
        <taxon>Gammaproteobacteria</taxon>
        <taxon>Oceanospirillales</taxon>
        <taxon>Halomonadaceae</taxon>
        <taxon>Modicisalibacter</taxon>
    </lineage>
</organism>
<dbReference type="EMBL" id="FQUJ01000005">
    <property type="protein sequence ID" value="SHE92571.1"/>
    <property type="molecule type" value="Genomic_DNA"/>
</dbReference>
<keyword evidence="4" id="KW-0997">Cell inner membrane</keyword>
<dbReference type="SUPFAM" id="SSF82866">
    <property type="entry name" value="Multidrug efflux transporter AcrB transmembrane domain"/>
    <property type="match status" value="2"/>
</dbReference>
<dbReference type="Gene3D" id="1.20.1640.10">
    <property type="entry name" value="Multidrug efflux transporter AcrB transmembrane domain"/>
    <property type="match status" value="2"/>
</dbReference>
<dbReference type="FunFam" id="1.20.1640.10:FF:000001">
    <property type="entry name" value="Efflux pump membrane transporter"/>
    <property type="match status" value="1"/>
</dbReference>
<evidence type="ECO:0000313" key="9">
    <source>
        <dbReference type="EMBL" id="SHE92571.1"/>
    </source>
</evidence>
<dbReference type="AlphaFoldDB" id="A0A1M4XGQ2"/>
<feature type="transmembrane region" description="Helical" evidence="8">
    <location>
        <begin position="873"/>
        <end position="893"/>
    </location>
</feature>
<feature type="transmembrane region" description="Helical" evidence="8">
    <location>
        <begin position="977"/>
        <end position="1003"/>
    </location>
</feature>
<comment type="subcellular location">
    <subcellularLocation>
        <location evidence="1">Cell inner membrane</location>
        <topology evidence="1">Multi-pass membrane protein</topology>
    </subcellularLocation>
</comment>
<sequence length="1020" mass="110204">MRFTDIFVHRPVLATVVSLLILLMGLRATLDMEVRQYPELESTVITVSTAYPGASSELVQGFVATPLQQAIAEAEGIDYITSTSIQGSSTIEVNMELNYDANAALAEIQAKVASQRSVLPEAAESPVIESSTGDTTALMYLAFYSEEMPVPEITDYLTRVVQPKLQALPGVAKARLFGQSFAMRIWLDPTRMAALDVTPEDVIETLESNNYQAGVGKTRSEFVAINLTANTDVTDPELFDSLVVRNDDGSIIRLRDVARAELGAESYDSVAWYSGTPATFMAIEQAPGANPLDVARAVRESMPEIRSQLPTGLNAVVPYDASEFIEDSINEVIKTLLEALVIVLVVIFLTLGSFRAALVPAVAVPLSLIGGAFVMLVLGFSLNLLTLLSMVLAIGLVVDDAIIIVENVHRHIEAGERRFDAAINGAREMATPIIAMTTTLIAVYAPIGFMGGLVGSLFTEFAFTLAGAVLVSGVIALTLSPMLSGKVLKPHGTSSRFENGVETVFNGLANGYRKLLSSLLQTLSVLVVFAVVVLVSIYFMFITSQNELAPTEDQGIIFFQGTAPQTATLEYLKRYADDIQQGVEQIDGYNETFMILGGISADVVFGGFKMKPWSERDVSQMEVMPNVQDALTQVTGLQTAAFPRPSLPGSGGGLPVQFVLTTGNSFEELNAVADELLGEAMASGNFAFLRKSIDFDRPVSRVLIDRDRVADLGLSMADVGQALSTLLGEAYVNRFSMEGRSYKVIPQVEQQYRLDTSMIENYYIRTASGQQVSLGNLVTFEHDVEPSKRTQFQQLNSLVLEGVPLPGVALGDAIGWLNETAERMLPPEYSVDYKGVSRQLMSQGGALVVTFFLSLLVIYLVLAAQFESWRDPLIILVSVPMSVAGAMTFITLGVSTMNIYTQVGLITLIGVVAKNGILIVEFANQLQQDRRLNKRDAVIEASAIRLRPIFMTSVALIVAMVPLLLATGAGAVSRFDIGLTIATGLGIGTVFTLFVLPAFYILLARDHNAARDQETVNATG</sequence>
<dbReference type="GO" id="GO:0042910">
    <property type="term" value="F:xenobiotic transmembrane transporter activity"/>
    <property type="evidence" value="ECO:0007669"/>
    <property type="project" value="TreeGrafter"/>
</dbReference>
<proteinExistence type="predicted"/>
<dbReference type="Proteomes" id="UP000184346">
    <property type="component" value="Unassembled WGS sequence"/>
</dbReference>
<dbReference type="Gene3D" id="3.30.70.1430">
    <property type="entry name" value="Multidrug efflux transporter AcrB pore domain"/>
    <property type="match status" value="2"/>
</dbReference>
<feature type="transmembrane region" description="Helical" evidence="8">
    <location>
        <begin position="358"/>
        <end position="378"/>
    </location>
</feature>
<feature type="transmembrane region" description="Helical" evidence="8">
    <location>
        <begin position="899"/>
        <end position="923"/>
    </location>
</feature>
<name>A0A1M4XGQ2_9GAMM</name>
<evidence type="ECO:0000256" key="8">
    <source>
        <dbReference type="SAM" id="Phobius"/>
    </source>
</evidence>
<gene>
    <name evidence="9" type="ORF">SAMN02745148_01452</name>
</gene>
<evidence type="ECO:0000256" key="3">
    <source>
        <dbReference type="ARBA" id="ARBA00022475"/>
    </source>
</evidence>
<dbReference type="GO" id="GO:0005886">
    <property type="term" value="C:plasma membrane"/>
    <property type="evidence" value="ECO:0007669"/>
    <property type="project" value="UniProtKB-SubCell"/>
</dbReference>
<evidence type="ECO:0000256" key="1">
    <source>
        <dbReference type="ARBA" id="ARBA00004429"/>
    </source>
</evidence>
<feature type="transmembrane region" description="Helical" evidence="8">
    <location>
        <begin position="429"/>
        <end position="449"/>
    </location>
</feature>
<evidence type="ECO:0000313" key="10">
    <source>
        <dbReference type="Proteomes" id="UP000184346"/>
    </source>
</evidence>
<dbReference type="OrthoDB" id="9757904at2"/>
<dbReference type="PANTHER" id="PTHR32063:SF14">
    <property type="entry name" value="BLL4319 PROTEIN"/>
    <property type="match status" value="1"/>
</dbReference>
<feature type="transmembrane region" description="Helical" evidence="8">
    <location>
        <begin position="840"/>
        <end position="861"/>
    </location>
</feature>
<dbReference type="Gene3D" id="3.30.70.1440">
    <property type="entry name" value="Multidrug efflux transporter AcrB pore domain"/>
    <property type="match status" value="1"/>
</dbReference>
<keyword evidence="7 8" id="KW-0472">Membrane</keyword>
<keyword evidence="2" id="KW-0813">Transport</keyword>
<dbReference type="InterPro" id="IPR027463">
    <property type="entry name" value="AcrB_DN_DC_subdom"/>
</dbReference>
<dbReference type="Gene3D" id="3.30.70.1320">
    <property type="entry name" value="Multidrug efflux transporter AcrB pore domain like"/>
    <property type="match status" value="1"/>
</dbReference>
<keyword evidence="3" id="KW-1003">Cell membrane</keyword>
<dbReference type="PRINTS" id="PR00702">
    <property type="entry name" value="ACRIFLAVINRP"/>
</dbReference>
<dbReference type="InterPro" id="IPR001036">
    <property type="entry name" value="Acrflvin-R"/>
</dbReference>
<feature type="transmembrane region" description="Helical" evidence="8">
    <location>
        <begin position="944"/>
        <end position="965"/>
    </location>
</feature>
<dbReference type="Pfam" id="PF00873">
    <property type="entry name" value="ACR_tran"/>
    <property type="match status" value="1"/>
</dbReference>
<evidence type="ECO:0000256" key="5">
    <source>
        <dbReference type="ARBA" id="ARBA00022692"/>
    </source>
</evidence>
<dbReference type="SUPFAM" id="SSF82714">
    <property type="entry name" value="Multidrug efflux transporter AcrB TolC docking domain, DN and DC subdomains"/>
    <property type="match status" value="2"/>
</dbReference>
<protein>
    <submittedName>
        <fullName evidence="9">Multidrug efflux pump</fullName>
    </submittedName>
</protein>